<organism evidence="2 3">
    <name type="scientific">Desulfosarcina ovata subsp. sediminis</name>
    <dbReference type="NCBI Taxonomy" id="885957"/>
    <lineage>
        <taxon>Bacteria</taxon>
        <taxon>Pseudomonadati</taxon>
        <taxon>Thermodesulfobacteriota</taxon>
        <taxon>Desulfobacteria</taxon>
        <taxon>Desulfobacterales</taxon>
        <taxon>Desulfosarcinaceae</taxon>
        <taxon>Desulfosarcina</taxon>
    </lineage>
</organism>
<name>A0A5K8A2E1_9BACT</name>
<dbReference type="InterPro" id="IPR031618">
    <property type="entry name" value="T4SS_TraI"/>
</dbReference>
<proteinExistence type="predicted"/>
<evidence type="ECO:0008006" key="4">
    <source>
        <dbReference type="Google" id="ProtNLM"/>
    </source>
</evidence>
<feature type="chain" id="PRO_5024370583" description="Type IV secretion system protein DotC" evidence="1">
    <location>
        <begin position="20"/>
        <end position="270"/>
    </location>
</feature>
<reference evidence="2 3" key="1">
    <citation type="submission" date="2019-11" db="EMBL/GenBank/DDBJ databases">
        <title>Comparative genomics of hydrocarbon-degrading Desulfosarcina strains.</title>
        <authorList>
            <person name="Watanabe M."/>
            <person name="Kojima H."/>
            <person name="Fukui M."/>
        </authorList>
    </citation>
    <scope>NUCLEOTIDE SEQUENCE [LARGE SCALE GENOMIC DNA]</scope>
    <source>
        <strain evidence="2 3">28bB2T</strain>
        <plasmid evidence="3">do28_1 dna</plasmid>
    </source>
</reference>
<gene>
    <name evidence="2" type="ORF">DSCO28_73210</name>
</gene>
<accession>A0A5K8A2E1</accession>
<dbReference type="KEGG" id="dov:DSCO28_73210"/>
<protein>
    <recommendedName>
        <fullName evidence="4">Type IV secretion system protein DotC</fullName>
    </recommendedName>
</protein>
<keyword evidence="2" id="KW-0614">Plasmid</keyword>
<dbReference type="Proteomes" id="UP000425960">
    <property type="component" value="Plasmid Do28_1"/>
</dbReference>
<dbReference type="AlphaFoldDB" id="A0A5K8A2E1"/>
<evidence type="ECO:0000256" key="1">
    <source>
        <dbReference type="SAM" id="SignalP"/>
    </source>
</evidence>
<dbReference type="Pfam" id="PF16932">
    <property type="entry name" value="T4SS_TraI"/>
    <property type="match status" value="1"/>
</dbReference>
<dbReference type="RefSeq" id="WP_155326334.1">
    <property type="nucleotide sequence ID" value="NZ_AP021877.1"/>
</dbReference>
<geneLocation type="plasmid" evidence="3">
    <name>do28_1 dna</name>
</geneLocation>
<evidence type="ECO:0000313" key="3">
    <source>
        <dbReference type="Proteomes" id="UP000425960"/>
    </source>
</evidence>
<feature type="signal peptide" evidence="1">
    <location>
        <begin position="1"/>
        <end position="19"/>
    </location>
</feature>
<dbReference type="EMBL" id="AP021877">
    <property type="protein sequence ID" value="BBO86755.1"/>
    <property type="molecule type" value="Genomic_DNA"/>
</dbReference>
<evidence type="ECO:0000313" key="2">
    <source>
        <dbReference type="EMBL" id="BBO86755.1"/>
    </source>
</evidence>
<sequence>MRITIAFLIALIVVGPSFAQCPVPEALQELSDVGVVKKKGSDEEAEGIVKGMRPNAIRETVYTCAFQRAVQHYYGEITELLERISPDLDKAFDFRGLMYPENVVPAVIQKADDSHKIHDGRTAIETMSSYRIHEKARVVTLAPNWRDYLWKEFSAIKDINEHLYPQNKDELRIWKNAVEEGWHDGKEHAVVTFQTGLNLMVRDYRGIIQAHILESNQMIEAPTIASGRRSAVIGEQGSTLEINQRIIKLTTETRFTPVESWSPAVHKAEP</sequence>
<keyword evidence="1" id="KW-0732">Signal</keyword>